<proteinExistence type="predicted"/>
<keyword evidence="2" id="KW-1185">Reference proteome</keyword>
<sequence>MASRKHKPLSLKEKLNILAAVDQDPKRKRIDIARDLGLPASTVNTVVSKRKDIESNALVFGSATKQARGAKHGELEAALLNWFKQARASGVNFDGSILREKAMEIAKMLDIDDFTSSNGCKRYVLPAEPSCRLPAGKHDEPLDNSDPCVSDEDDMDEEIRSTGTDIAFGEFVAMNDDLATCDPQTVADIVAELRQGEVSGSDDNDDEEQERPSYVRPGRHCIGCSS</sequence>
<gene>
    <name evidence="1" type="ORF">HPB47_021215</name>
</gene>
<accession>A0AC60QFB0</accession>
<organism evidence="1 2">
    <name type="scientific">Ixodes persulcatus</name>
    <name type="common">Taiga tick</name>
    <dbReference type="NCBI Taxonomy" id="34615"/>
    <lineage>
        <taxon>Eukaryota</taxon>
        <taxon>Metazoa</taxon>
        <taxon>Ecdysozoa</taxon>
        <taxon>Arthropoda</taxon>
        <taxon>Chelicerata</taxon>
        <taxon>Arachnida</taxon>
        <taxon>Acari</taxon>
        <taxon>Parasitiformes</taxon>
        <taxon>Ixodida</taxon>
        <taxon>Ixodoidea</taxon>
        <taxon>Ixodidae</taxon>
        <taxon>Ixodinae</taxon>
        <taxon>Ixodes</taxon>
    </lineage>
</organism>
<reference evidence="1 2" key="1">
    <citation type="journal article" date="2020" name="Cell">
        <title>Large-Scale Comparative Analyses of Tick Genomes Elucidate Their Genetic Diversity and Vector Capacities.</title>
        <authorList>
            <consortium name="Tick Genome and Microbiome Consortium (TIGMIC)"/>
            <person name="Jia N."/>
            <person name="Wang J."/>
            <person name="Shi W."/>
            <person name="Du L."/>
            <person name="Sun Y."/>
            <person name="Zhan W."/>
            <person name="Jiang J.F."/>
            <person name="Wang Q."/>
            <person name="Zhang B."/>
            <person name="Ji P."/>
            <person name="Bell-Sakyi L."/>
            <person name="Cui X.M."/>
            <person name="Yuan T.T."/>
            <person name="Jiang B.G."/>
            <person name="Yang W.F."/>
            <person name="Lam T.T."/>
            <person name="Chang Q.C."/>
            <person name="Ding S.J."/>
            <person name="Wang X.J."/>
            <person name="Zhu J.G."/>
            <person name="Ruan X.D."/>
            <person name="Zhao L."/>
            <person name="Wei J.T."/>
            <person name="Ye R.Z."/>
            <person name="Que T.C."/>
            <person name="Du C.H."/>
            <person name="Zhou Y.H."/>
            <person name="Cheng J.X."/>
            <person name="Dai P.F."/>
            <person name="Guo W.B."/>
            <person name="Han X.H."/>
            <person name="Huang E.J."/>
            <person name="Li L.F."/>
            <person name="Wei W."/>
            <person name="Gao Y.C."/>
            <person name="Liu J.Z."/>
            <person name="Shao H.Z."/>
            <person name="Wang X."/>
            <person name="Wang C.C."/>
            <person name="Yang T.C."/>
            <person name="Huo Q.B."/>
            <person name="Li W."/>
            <person name="Chen H.Y."/>
            <person name="Chen S.E."/>
            <person name="Zhou L.G."/>
            <person name="Ni X.B."/>
            <person name="Tian J.H."/>
            <person name="Sheng Y."/>
            <person name="Liu T."/>
            <person name="Pan Y.S."/>
            <person name="Xia L.Y."/>
            <person name="Li J."/>
            <person name="Zhao F."/>
            <person name="Cao W.C."/>
        </authorList>
    </citation>
    <scope>NUCLEOTIDE SEQUENCE [LARGE SCALE GENOMIC DNA]</scope>
    <source>
        <strain evidence="1">Iper-2018</strain>
    </source>
</reference>
<evidence type="ECO:0000313" key="2">
    <source>
        <dbReference type="Proteomes" id="UP000805193"/>
    </source>
</evidence>
<name>A0AC60QFB0_IXOPE</name>
<comment type="caution">
    <text evidence="1">The sequence shown here is derived from an EMBL/GenBank/DDBJ whole genome shotgun (WGS) entry which is preliminary data.</text>
</comment>
<dbReference type="EMBL" id="JABSTQ010009181">
    <property type="protein sequence ID" value="KAG0432026.1"/>
    <property type="molecule type" value="Genomic_DNA"/>
</dbReference>
<protein>
    <submittedName>
        <fullName evidence="1">Uncharacterized protein</fullName>
    </submittedName>
</protein>
<evidence type="ECO:0000313" key="1">
    <source>
        <dbReference type="EMBL" id="KAG0432026.1"/>
    </source>
</evidence>
<dbReference type="Proteomes" id="UP000805193">
    <property type="component" value="Unassembled WGS sequence"/>
</dbReference>